<dbReference type="Proteomes" id="UP000184301">
    <property type="component" value="Unassembled WGS sequence"/>
</dbReference>
<dbReference type="Gene3D" id="3.40.1350.10">
    <property type="match status" value="1"/>
</dbReference>
<dbReference type="PANTHER" id="PTHR30547:SF5">
    <property type="entry name" value="NUCLEASE YHCG-RELATED"/>
    <property type="match status" value="1"/>
</dbReference>
<keyword evidence="3" id="KW-0255">Endonuclease</keyword>
<gene>
    <name evidence="3" type="ORF">SAMN02745243_04132</name>
</gene>
<dbReference type="AlphaFoldDB" id="A0A1M6WZC6"/>
<evidence type="ECO:0000313" key="3">
    <source>
        <dbReference type="EMBL" id="SHK99087.1"/>
    </source>
</evidence>
<dbReference type="Pfam" id="PF06250">
    <property type="entry name" value="YhcG_C"/>
    <property type="match status" value="1"/>
</dbReference>
<keyword evidence="4" id="KW-1185">Reference proteome</keyword>
<dbReference type="RefSeq" id="WP_200803604.1">
    <property type="nucleotide sequence ID" value="NZ_FQZY01000126.1"/>
</dbReference>
<evidence type="ECO:0000259" key="1">
    <source>
        <dbReference type="Pfam" id="PF06250"/>
    </source>
</evidence>
<dbReference type="GO" id="GO:0003676">
    <property type="term" value="F:nucleic acid binding"/>
    <property type="evidence" value="ECO:0007669"/>
    <property type="project" value="InterPro"/>
</dbReference>
<dbReference type="InterPro" id="IPR011856">
    <property type="entry name" value="tRNA_endonuc-like_dom_sf"/>
</dbReference>
<dbReference type="InterPro" id="IPR041527">
    <property type="entry name" value="YhcG_N"/>
</dbReference>
<sequence>MLINNDDYLKILNEIINCIKTSQYQVMLSANLSLMHRNWTIGNYINSNSTWGKGFLVNLSRDIKSEFPDSKGYSERNLRDMKKFALIFSEDEIDEYNLAGITWYHHKALMSKTENKQQYIWYAEKTIQNGWSHDVLEIQLDSNLYSRQIEKPKIQNFNGRLPDEQSELAIQTMKDPYIFDFVKFREGMIERDIETELVSNVRKFLLELGTGFAFVDEQYTLVVNGDEFYVDLLFYNFKLHCFVAIDLKTGKFTPEMAGKMNFYLSALDDVVKTDLDNPSIGLILCRNENKLVAEYALKDMKKPIGVTEYKLFNDLPKELQDTMPSVEDIETRVMKKYECD</sequence>
<protein>
    <submittedName>
        <fullName evidence="3">Predicted nuclease of restriction endonuclease-like (RecB) superfamily, DUF1016 family</fullName>
    </submittedName>
</protein>
<evidence type="ECO:0000313" key="4">
    <source>
        <dbReference type="Proteomes" id="UP000184301"/>
    </source>
</evidence>
<keyword evidence="3" id="KW-0378">Hydrolase</keyword>
<dbReference type="GO" id="GO:0004519">
    <property type="term" value="F:endonuclease activity"/>
    <property type="evidence" value="ECO:0007669"/>
    <property type="project" value="UniProtKB-KW"/>
</dbReference>
<organism evidence="3 4">
    <name type="scientific">Hespellia stercorisuis DSM 15480</name>
    <dbReference type="NCBI Taxonomy" id="1121950"/>
    <lineage>
        <taxon>Bacteria</taxon>
        <taxon>Bacillati</taxon>
        <taxon>Bacillota</taxon>
        <taxon>Clostridia</taxon>
        <taxon>Lachnospirales</taxon>
        <taxon>Lachnospiraceae</taxon>
        <taxon>Hespellia</taxon>
    </lineage>
</organism>
<proteinExistence type="predicted"/>
<keyword evidence="3" id="KW-0540">Nuclease</keyword>
<dbReference type="PANTHER" id="PTHR30547">
    <property type="entry name" value="UNCHARACTERIZED PROTEIN YHCG-RELATED"/>
    <property type="match status" value="1"/>
</dbReference>
<evidence type="ECO:0000259" key="2">
    <source>
        <dbReference type="Pfam" id="PF17761"/>
    </source>
</evidence>
<dbReference type="InterPro" id="IPR053148">
    <property type="entry name" value="PD-DEXK-like_domain"/>
</dbReference>
<name>A0A1M6WZC6_9FIRM</name>
<dbReference type="EMBL" id="FQZY01000126">
    <property type="protein sequence ID" value="SHK99087.1"/>
    <property type="molecule type" value="Genomic_DNA"/>
</dbReference>
<dbReference type="STRING" id="1121950.SAMN02745243_04132"/>
<dbReference type="Pfam" id="PF17761">
    <property type="entry name" value="DUF1016_N"/>
    <property type="match status" value="1"/>
</dbReference>
<dbReference type="InterPro" id="IPR009362">
    <property type="entry name" value="YhcG_C"/>
</dbReference>
<reference evidence="3 4" key="1">
    <citation type="submission" date="2016-11" db="EMBL/GenBank/DDBJ databases">
        <authorList>
            <person name="Jaros S."/>
            <person name="Januszkiewicz K."/>
            <person name="Wedrychowicz H."/>
        </authorList>
    </citation>
    <scope>NUCLEOTIDE SEQUENCE [LARGE SCALE GENOMIC DNA]</scope>
    <source>
        <strain evidence="3 4">DSM 15480</strain>
    </source>
</reference>
<feature type="domain" description="YhcG PDDEXK nuclease" evidence="1">
    <location>
        <begin position="171"/>
        <end position="323"/>
    </location>
</feature>
<feature type="domain" description="YhcG N-terminal" evidence="2">
    <location>
        <begin position="14"/>
        <end position="147"/>
    </location>
</feature>
<accession>A0A1M6WZC6</accession>